<dbReference type="SUPFAM" id="SSF46785">
    <property type="entry name" value="Winged helix' DNA-binding domain"/>
    <property type="match status" value="1"/>
</dbReference>
<protein>
    <submittedName>
        <fullName evidence="6">LysR family transcriptional regulator</fullName>
    </submittedName>
</protein>
<dbReference type="InterPro" id="IPR000847">
    <property type="entry name" value="LysR_HTH_N"/>
</dbReference>
<keyword evidence="2" id="KW-0805">Transcription regulation</keyword>
<evidence type="ECO:0000256" key="3">
    <source>
        <dbReference type="ARBA" id="ARBA00023125"/>
    </source>
</evidence>
<evidence type="ECO:0000256" key="1">
    <source>
        <dbReference type="ARBA" id="ARBA00009437"/>
    </source>
</evidence>
<dbReference type="PANTHER" id="PTHR30346:SF0">
    <property type="entry name" value="HCA OPERON TRANSCRIPTIONAL ACTIVATOR HCAR"/>
    <property type="match status" value="1"/>
</dbReference>
<comment type="similarity">
    <text evidence="1">Belongs to the LysR transcriptional regulatory family.</text>
</comment>
<dbReference type="InterPro" id="IPR036388">
    <property type="entry name" value="WH-like_DNA-bd_sf"/>
</dbReference>
<evidence type="ECO:0000313" key="6">
    <source>
        <dbReference type="EMBL" id="MBZ0058989.1"/>
    </source>
</evidence>
<accession>A0ABS7RXE7</accession>
<name>A0ABS7RXE7_9ENTR</name>
<dbReference type="PRINTS" id="PR00039">
    <property type="entry name" value="HTHLYSR"/>
</dbReference>
<reference evidence="6 7" key="1">
    <citation type="submission" date="2020-11" db="EMBL/GenBank/DDBJ databases">
        <title>Draft Genome of Enterobacter sp. strain EMC7.</title>
        <authorList>
            <person name="Barman P."/>
            <person name="Sinha S."/>
            <person name="Sen S."/>
            <person name="Chakraborty R."/>
        </authorList>
    </citation>
    <scope>NUCLEOTIDE SEQUENCE [LARGE SCALE GENOMIC DNA]</scope>
    <source>
        <strain evidence="6 7">EMC7</strain>
    </source>
</reference>
<keyword evidence="7" id="KW-1185">Reference proteome</keyword>
<dbReference type="RefSeq" id="WP_223074913.1">
    <property type="nucleotide sequence ID" value="NZ_JADMNK010000007.1"/>
</dbReference>
<organism evidence="6 7">
    <name type="scientific">Leclercia barmai</name>
    <dbReference type="NCBI Taxonomy" id="2785629"/>
    <lineage>
        <taxon>Bacteria</taxon>
        <taxon>Pseudomonadati</taxon>
        <taxon>Pseudomonadota</taxon>
        <taxon>Gammaproteobacteria</taxon>
        <taxon>Enterobacterales</taxon>
        <taxon>Enterobacteriaceae</taxon>
        <taxon>Leclercia</taxon>
    </lineage>
</organism>
<keyword evidence="3" id="KW-0238">DNA-binding</keyword>
<evidence type="ECO:0000259" key="5">
    <source>
        <dbReference type="PROSITE" id="PS50931"/>
    </source>
</evidence>
<comment type="caution">
    <text evidence="6">The sequence shown here is derived from an EMBL/GenBank/DDBJ whole genome shotgun (WGS) entry which is preliminary data.</text>
</comment>
<evidence type="ECO:0000256" key="4">
    <source>
        <dbReference type="ARBA" id="ARBA00023163"/>
    </source>
</evidence>
<dbReference type="Proteomes" id="UP000706580">
    <property type="component" value="Unassembled WGS sequence"/>
</dbReference>
<dbReference type="Pfam" id="PF00126">
    <property type="entry name" value="HTH_1"/>
    <property type="match status" value="1"/>
</dbReference>
<evidence type="ECO:0000313" key="7">
    <source>
        <dbReference type="Proteomes" id="UP000706580"/>
    </source>
</evidence>
<feature type="domain" description="HTH lysR-type" evidence="5">
    <location>
        <begin position="1"/>
        <end position="61"/>
    </location>
</feature>
<dbReference type="Gene3D" id="1.10.10.10">
    <property type="entry name" value="Winged helix-like DNA-binding domain superfamily/Winged helix DNA-binding domain"/>
    <property type="match status" value="1"/>
</dbReference>
<dbReference type="InterPro" id="IPR036390">
    <property type="entry name" value="WH_DNA-bd_sf"/>
</dbReference>
<sequence length="284" mass="32729">MDIFLSKKMRYFMVIMETRNFAKAAETLCITQSPLSKVITELENKMGGKLFSRKHNELSPTSLAWECYHKCKPFYESFISMAGCNNPGIIKKTLSITVDISIPELLFRHIDTIIKMEQLPIKLKRDLVIPGTTSNLKNLHNHGVISFRALEHGLSMNYTVGDVSEIVLLTAENNQSHTDIHRLHVWRDNYTDYFKGAYSALLTDMDIIPSFVEHNYDILTLLYAVRAGKGMAIMPYKMATLYKIDGVNSRVIKGRHIKYHLYHNIENSQLKTLERFRKILSQLI</sequence>
<proteinExistence type="inferred from homology"/>
<dbReference type="PANTHER" id="PTHR30346">
    <property type="entry name" value="TRANSCRIPTIONAL DUAL REGULATOR HCAR-RELATED"/>
    <property type="match status" value="1"/>
</dbReference>
<evidence type="ECO:0000256" key="2">
    <source>
        <dbReference type="ARBA" id="ARBA00023015"/>
    </source>
</evidence>
<keyword evidence="4" id="KW-0804">Transcription</keyword>
<dbReference type="EMBL" id="JADMNK010000007">
    <property type="protein sequence ID" value="MBZ0058989.1"/>
    <property type="molecule type" value="Genomic_DNA"/>
</dbReference>
<dbReference type="PROSITE" id="PS50931">
    <property type="entry name" value="HTH_LYSR"/>
    <property type="match status" value="1"/>
</dbReference>
<gene>
    <name evidence="6" type="ORF">ITX56_14465</name>
</gene>